<dbReference type="InterPro" id="IPR014729">
    <property type="entry name" value="Rossmann-like_a/b/a_fold"/>
</dbReference>
<evidence type="ECO:0000259" key="2">
    <source>
        <dbReference type="Pfam" id="PF00582"/>
    </source>
</evidence>
<accession>A0AAD6CVI5</accession>
<reference evidence="3 4" key="1">
    <citation type="journal article" date="2023" name="IMA Fungus">
        <title>Comparative genomic study of the Penicillium genus elucidates a diverse pangenome and 15 lateral gene transfer events.</title>
        <authorList>
            <person name="Petersen C."/>
            <person name="Sorensen T."/>
            <person name="Nielsen M.R."/>
            <person name="Sondergaard T.E."/>
            <person name="Sorensen J.L."/>
            <person name="Fitzpatrick D.A."/>
            <person name="Frisvad J.C."/>
            <person name="Nielsen K.L."/>
        </authorList>
    </citation>
    <scope>NUCLEOTIDE SEQUENCE [LARGE SCALE GENOMIC DNA]</scope>
    <source>
        <strain evidence="3 4">IBT 35679</strain>
    </source>
</reference>
<dbReference type="InterPro" id="IPR006015">
    <property type="entry name" value="Universal_stress_UspA"/>
</dbReference>
<dbReference type="Gene3D" id="3.40.50.620">
    <property type="entry name" value="HUPs"/>
    <property type="match status" value="1"/>
</dbReference>
<evidence type="ECO:0000313" key="3">
    <source>
        <dbReference type="EMBL" id="KAJ5540954.1"/>
    </source>
</evidence>
<dbReference type="PANTHER" id="PTHR46100">
    <property type="entry name" value="IMP2'P"/>
    <property type="match status" value="1"/>
</dbReference>
<dbReference type="EMBL" id="JAQIZZ010000005">
    <property type="protein sequence ID" value="KAJ5540954.1"/>
    <property type="molecule type" value="Genomic_DNA"/>
</dbReference>
<feature type="compositionally biased region" description="Low complexity" evidence="1">
    <location>
        <begin position="82"/>
        <end position="101"/>
    </location>
</feature>
<feature type="compositionally biased region" description="Polar residues" evidence="1">
    <location>
        <begin position="17"/>
        <end position="29"/>
    </location>
</feature>
<comment type="caution">
    <text evidence="3">The sequence shown here is derived from an EMBL/GenBank/DDBJ whole genome shotgun (WGS) entry which is preliminary data.</text>
</comment>
<keyword evidence="4" id="KW-1185">Reference proteome</keyword>
<feature type="region of interest" description="Disordered" evidence="1">
    <location>
        <begin position="1"/>
        <end position="391"/>
    </location>
</feature>
<dbReference type="PRINTS" id="PR01438">
    <property type="entry name" value="UNVRSLSTRESS"/>
</dbReference>
<proteinExistence type="predicted"/>
<feature type="compositionally biased region" description="Basic and acidic residues" evidence="1">
    <location>
        <begin position="102"/>
        <end position="128"/>
    </location>
</feature>
<dbReference type="SUPFAM" id="SSF52402">
    <property type="entry name" value="Adenine nucleotide alpha hydrolases-like"/>
    <property type="match status" value="1"/>
</dbReference>
<feature type="compositionally biased region" description="Polar residues" evidence="1">
    <location>
        <begin position="42"/>
        <end position="57"/>
    </location>
</feature>
<feature type="compositionally biased region" description="Polar residues" evidence="1">
    <location>
        <begin position="335"/>
        <end position="345"/>
    </location>
</feature>
<feature type="compositionally biased region" description="Low complexity" evidence="1">
    <location>
        <begin position="189"/>
        <end position="207"/>
    </location>
</feature>
<dbReference type="Pfam" id="PF00582">
    <property type="entry name" value="Usp"/>
    <property type="match status" value="1"/>
</dbReference>
<feature type="compositionally biased region" description="Polar residues" evidence="1">
    <location>
        <begin position="364"/>
        <end position="379"/>
    </location>
</feature>
<dbReference type="Proteomes" id="UP001220324">
    <property type="component" value="Unassembled WGS sequence"/>
</dbReference>
<sequence length="660" mass="71147">MSYHSVRISPLPPENVSGEQPTTPEQRSTPSPPKPLHKDPKSSLSRAVQNLLSTPQSARGAGTVSGVVITSRDRGTRSPVEPLISSPLRISSSAMASAPSSPERHRADPDDPPRRLSDQFTREMDRRPSTAPAGGQEEESRPVTAPASQEHAVSKKHKPQGRSAMAAMMSGLESRLFPKSFTRGRDSSRGSSRRGSSADSRSPSAGSRLDRSVSPGTRVSQLGESGTAAEGKPTEINYDSAHSKSEEVLSKLSESPRLPDYIKPTEEESGERLAKDVFDSDKNLIESSEEDDEVSSDDENIPGVQVVHSRGRKKNPTDISSISPSDFKPKDKSQATEAQTPNSKPGDTRGKKPRKSALKAVIHPQTSFDIPTPATQSVAGTPYGSEDEAERDEIHRAQQLGISMSAIDNRVPNRSIRTIIRGDFASLQEEADGGRRRQRKYLVATDLSEESVYALEWTIGAVLRDGDTMYALYAVHEDANTSSVQVGEGAKAMQDAAAVVGSQTKEATQNSGRYILGRLGPGTTSKSSSVDARASSLAEAERVKAVETVSNTCVKLLRKTLLQVRIAVEVIHCKSPKLMITEAIDELEPTLAIVGARGQSALKGVLLGSFSNYLLSNSSSPVMVARRKLKRHPSKGRLSKDLRLSNNLKTPKSLTQAKVD</sequence>
<evidence type="ECO:0000256" key="1">
    <source>
        <dbReference type="SAM" id="MobiDB-lite"/>
    </source>
</evidence>
<feature type="domain" description="UspA" evidence="2">
    <location>
        <begin position="439"/>
        <end position="626"/>
    </location>
</feature>
<dbReference type="CDD" id="cd23659">
    <property type="entry name" value="USP_At3g01520-like"/>
    <property type="match status" value="1"/>
</dbReference>
<feature type="compositionally biased region" description="Basic and acidic residues" evidence="1">
    <location>
        <begin position="263"/>
        <end position="284"/>
    </location>
</feature>
<dbReference type="InterPro" id="IPR006016">
    <property type="entry name" value="UspA"/>
</dbReference>
<feature type="compositionally biased region" description="Acidic residues" evidence="1">
    <location>
        <begin position="287"/>
        <end position="300"/>
    </location>
</feature>
<protein>
    <recommendedName>
        <fullName evidence="2">UspA domain-containing protein</fullName>
    </recommendedName>
</protein>
<dbReference type="PANTHER" id="PTHR46100:SF4">
    <property type="entry name" value="USPA DOMAIN-CONTAINING PROTEIN"/>
    <property type="match status" value="1"/>
</dbReference>
<dbReference type="AlphaFoldDB" id="A0AAD6CVI5"/>
<evidence type="ECO:0000313" key="4">
    <source>
        <dbReference type="Proteomes" id="UP001220324"/>
    </source>
</evidence>
<feature type="compositionally biased region" description="Polar residues" evidence="1">
    <location>
        <begin position="214"/>
        <end position="224"/>
    </location>
</feature>
<feature type="region of interest" description="Disordered" evidence="1">
    <location>
        <begin position="511"/>
        <end position="530"/>
    </location>
</feature>
<gene>
    <name evidence="3" type="ORF">N7494_006030</name>
</gene>
<organism evidence="3 4">
    <name type="scientific">Penicillium frequentans</name>
    <dbReference type="NCBI Taxonomy" id="3151616"/>
    <lineage>
        <taxon>Eukaryota</taxon>
        <taxon>Fungi</taxon>
        <taxon>Dikarya</taxon>
        <taxon>Ascomycota</taxon>
        <taxon>Pezizomycotina</taxon>
        <taxon>Eurotiomycetes</taxon>
        <taxon>Eurotiomycetidae</taxon>
        <taxon>Eurotiales</taxon>
        <taxon>Aspergillaceae</taxon>
        <taxon>Penicillium</taxon>
    </lineage>
</organism>
<name>A0AAD6CVI5_9EURO</name>